<keyword evidence="1" id="KW-0472">Membrane</keyword>
<organism evidence="2 3">
    <name type="scientific">Kingdonia uniflora</name>
    <dbReference type="NCBI Taxonomy" id="39325"/>
    <lineage>
        <taxon>Eukaryota</taxon>
        <taxon>Viridiplantae</taxon>
        <taxon>Streptophyta</taxon>
        <taxon>Embryophyta</taxon>
        <taxon>Tracheophyta</taxon>
        <taxon>Spermatophyta</taxon>
        <taxon>Magnoliopsida</taxon>
        <taxon>Ranunculales</taxon>
        <taxon>Circaeasteraceae</taxon>
        <taxon>Kingdonia</taxon>
    </lineage>
</organism>
<evidence type="ECO:0000313" key="2">
    <source>
        <dbReference type="EMBL" id="KAF6154237.1"/>
    </source>
</evidence>
<sequence>MGETLVVSFIICAVSVILWAMKALYTIWWTPKKLERALRKQGIEGPLYKLFFGNIKENFGRARHTSYSVRIYVMYELESWSRKFVGARGTSMLRMNLLKVNSNYVGRSSVELKERARNSLRLSKLIGARRTSNDRSRSETD</sequence>
<reference evidence="2 3" key="1">
    <citation type="journal article" date="2020" name="IScience">
        <title>Genome Sequencing of the Endangered Kingdonia uniflora (Circaeasteraceae, Ranunculales) Reveals Potential Mechanisms of Evolutionary Specialization.</title>
        <authorList>
            <person name="Sun Y."/>
            <person name="Deng T."/>
            <person name="Zhang A."/>
            <person name="Moore M.J."/>
            <person name="Landis J.B."/>
            <person name="Lin N."/>
            <person name="Zhang H."/>
            <person name="Zhang X."/>
            <person name="Huang J."/>
            <person name="Zhang X."/>
            <person name="Sun H."/>
            <person name="Wang H."/>
        </authorList>
    </citation>
    <scope>NUCLEOTIDE SEQUENCE [LARGE SCALE GENOMIC DNA]</scope>
    <source>
        <strain evidence="2">TB1705</strain>
        <tissue evidence="2">Leaf</tissue>
    </source>
</reference>
<evidence type="ECO:0000313" key="3">
    <source>
        <dbReference type="Proteomes" id="UP000541444"/>
    </source>
</evidence>
<dbReference type="AlphaFoldDB" id="A0A7J7MH88"/>
<dbReference type="EMBL" id="JACGCM010001508">
    <property type="protein sequence ID" value="KAF6154237.1"/>
    <property type="molecule type" value="Genomic_DNA"/>
</dbReference>
<keyword evidence="1" id="KW-0812">Transmembrane</keyword>
<accession>A0A7J7MH88</accession>
<dbReference type="OrthoDB" id="1934695at2759"/>
<feature type="transmembrane region" description="Helical" evidence="1">
    <location>
        <begin position="6"/>
        <end position="30"/>
    </location>
</feature>
<keyword evidence="1" id="KW-1133">Transmembrane helix</keyword>
<comment type="caution">
    <text evidence="2">The sequence shown here is derived from an EMBL/GenBank/DDBJ whole genome shotgun (WGS) entry which is preliminary data.</text>
</comment>
<name>A0A7J7MH88_9MAGN</name>
<evidence type="ECO:0000256" key="1">
    <source>
        <dbReference type="SAM" id="Phobius"/>
    </source>
</evidence>
<protein>
    <submittedName>
        <fullName evidence="2">Uncharacterized protein</fullName>
    </submittedName>
</protein>
<proteinExistence type="predicted"/>
<gene>
    <name evidence="2" type="ORF">GIB67_001133</name>
</gene>
<dbReference type="Proteomes" id="UP000541444">
    <property type="component" value="Unassembled WGS sequence"/>
</dbReference>
<keyword evidence="3" id="KW-1185">Reference proteome</keyword>